<comment type="similarity">
    <text evidence="3 10">Belongs to the FliL family.</text>
</comment>
<name>A0ABQ5YV13_9BURK</name>
<dbReference type="Pfam" id="PF03748">
    <property type="entry name" value="FliL"/>
    <property type="match status" value="1"/>
</dbReference>
<keyword evidence="10" id="KW-0997">Cell inner membrane</keyword>
<evidence type="ECO:0000256" key="9">
    <source>
        <dbReference type="ARBA" id="ARBA00023136"/>
    </source>
</evidence>
<keyword evidence="11" id="KW-0282">Flagellum</keyword>
<keyword evidence="8 10" id="KW-1133">Transmembrane helix</keyword>
<organism evidence="11 12">
    <name type="scientific">Limnobacter litoralis</name>
    <dbReference type="NCBI Taxonomy" id="481366"/>
    <lineage>
        <taxon>Bacteria</taxon>
        <taxon>Pseudomonadati</taxon>
        <taxon>Pseudomonadota</taxon>
        <taxon>Betaproteobacteria</taxon>
        <taxon>Burkholderiales</taxon>
        <taxon>Burkholderiaceae</taxon>
        <taxon>Limnobacter</taxon>
    </lineage>
</organism>
<evidence type="ECO:0000256" key="5">
    <source>
        <dbReference type="ARBA" id="ARBA00022500"/>
    </source>
</evidence>
<comment type="caution">
    <text evidence="11">The sequence shown here is derived from an EMBL/GenBank/DDBJ whole genome shotgun (WGS) entry which is preliminary data.</text>
</comment>
<feature type="transmembrane region" description="Helical" evidence="10">
    <location>
        <begin position="25"/>
        <end position="47"/>
    </location>
</feature>
<keyword evidence="9 10" id="KW-0472">Membrane</keyword>
<keyword evidence="4" id="KW-1003">Cell membrane</keyword>
<evidence type="ECO:0000256" key="3">
    <source>
        <dbReference type="ARBA" id="ARBA00008281"/>
    </source>
</evidence>
<proteinExistence type="inferred from homology"/>
<accession>A0ABQ5YV13</accession>
<keyword evidence="11" id="KW-0966">Cell projection</keyword>
<evidence type="ECO:0000256" key="4">
    <source>
        <dbReference type="ARBA" id="ARBA00022475"/>
    </source>
</evidence>
<comment type="subcellular location">
    <subcellularLocation>
        <location evidence="10">Cell inner membrane</location>
    </subcellularLocation>
    <subcellularLocation>
        <location evidence="2">Cell membrane</location>
        <topology evidence="2">Single-pass membrane protein</topology>
    </subcellularLocation>
</comment>
<reference evidence="12" key="1">
    <citation type="journal article" date="2019" name="Int. J. Syst. Evol. Microbiol.">
        <title>The Global Catalogue of Microorganisms (GCM) 10K type strain sequencing project: providing services to taxonomists for standard genome sequencing and annotation.</title>
        <authorList>
            <consortium name="The Broad Institute Genomics Platform"/>
            <consortium name="The Broad Institute Genome Sequencing Center for Infectious Disease"/>
            <person name="Wu L."/>
            <person name="Ma J."/>
        </authorList>
    </citation>
    <scope>NUCLEOTIDE SEQUENCE [LARGE SCALE GENOMIC DNA]</scope>
    <source>
        <strain evidence="12">NBRC 105857</strain>
    </source>
</reference>
<evidence type="ECO:0000256" key="10">
    <source>
        <dbReference type="RuleBase" id="RU364125"/>
    </source>
</evidence>
<keyword evidence="5 10" id="KW-0145">Chemotaxis</keyword>
<dbReference type="Proteomes" id="UP001156664">
    <property type="component" value="Unassembled WGS sequence"/>
</dbReference>
<evidence type="ECO:0000256" key="1">
    <source>
        <dbReference type="ARBA" id="ARBA00002254"/>
    </source>
</evidence>
<evidence type="ECO:0000256" key="2">
    <source>
        <dbReference type="ARBA" id="ARBA00004162"/>
    </source>
</evidence>
<evidence type="ECO:0000256" key="8">
    <source>
        <dbReference type="ARBA" id="ARBA00022989"/>
    </source>
</evidence>
<dbReference type="RefSeq" id="WP_284282496.1">
    <property type="nucleotide sequence ID" value="NZ_BSOJ01000032.1"/>
</dbReference>
<keyword evidence="12" id="KW-1185">Reference proteome</keyword>
<dbReference type="InterPro" id="IPR005503">
    <property type="entry name" value="FliL"/>
</dbReference>
<keyword evidence="11" id="KW-0969">Cilium</keyword>
<dbReference type="PANTHER" id="PTHR35091">
    <property type="entry name" value="FLAGELLAR PROTEIN FLIL"/>
    <property type="match status" value="1"/>
</dbReference>
<evidence type="ECO:0000256" key="7">
    <source>
        <dbReference type="ARBA" id="ARBA00022779"/>
    </source>
</evidence>
<sequence>MAKAAPIAAVSNTDEAPPKKSKKKLIIILVAVLVLALGGAGAAFFLLGHKGEEGKATEHKAKEPAGPPVFVVMDPFVVNLAEPDNSRYLQVGITYEVKDAAAAEEMKQLTPIIRSRILMVLSSKNVADLSHIEGKQKLMDELVDLARVTLKEREDKDASKGIRDVHFSSFVIQ</sequence>
<evidence type="ECO:0000313" key="11">
    <source>
        <dbReference type="EMBL" id="GLR27655.1"/>
    </source>
</evidence>
<keyword evidence="7 10" id="KW-0283">Flagellar rotation</keyword>
<protein>
    <recommendedName>
        <fullName evidence="10">Flagellar protein FliL</fullName>
    </recommendedName>
</protein>
<evidence type="ECO:0000313" key="12">
    <source>
        <dbReference type="Proteomes" id="UP001156664"/>
    </source>
</evidence>
<comment type="function">
    <text evidence="1 10">Controls the rotational direction of flagella during chemotaxis.</text>
</comment>
<evidence type="ECO:0000256" key="6">
    <source>
        <dbReference type="ARBA" id="ARBA00022692"/>
    </source>
</evidence>
<dbReference type="NCBIfam" id="NF005435">
    <property type="entry name" value="PRK07021.1"/>
    <property type="match status" value="1"/>
</dbReference>
<dbReference type="PANTHER" id="PTHR35091:SF2">
    <property type="entry name" value="FLAGELLAR PROTEIN FLIL"/>
    <property type="match status" value="1"/>
</dbReference>
<keyword evidence="6 10" id="KW-0812">Transmembrane</keyword>
<gene>
    <name evidence="11" type="primary">fliL</name>
    <name evidence="11" type="ORF">GCM10007875_27460</name>
</gene>
<dbReference type="EMBL" id="BSOJ01000032">
    <property type="protein sequence ID" value="GLR27655.1"/>
    <property type="molecule type" value="Genomic_DNA"/>
</dbReference>